<feature type="domain" description="HTH iclR-type" evidence="4">
    <location>
        <begin position="5"/>
        <end position="68"/>
    </location>
</feature>
<evidence type="ECO:0000256" key="3">
    <source>
        <dbReference type="ARBA" id="ARBA00023163"/>
    </source>
</evidence>
<dbReference type="AlphaFoldDB" id="A0A652ZZR8"/>
<evidence type="ECO:0000259" key="5">
    <source>
        <dbReference type="PROSITE" id="PS51078"/>
    </source>
</evidence>
<dbReference type="PROSITE" id="PS51077">
    <property type="entry name" value="HTH_ICLR"/>
    <property type="match status" value="1"/>
</dbReference>
<dbReference type="InterPro" id="IPR036390">
    <property type="entry name" value="WH_DNA-bd_sf"/>
</dbReference>
<organism evidence="6">
    <name type="scientific">uncultured Spirochaetota bacterium</name>
    <dbReference type="NCBI Taxonomy" id="460511"/>
    <lineage>
        <taxon>Bacteria</taxon>
        <taxon>Pseudomonadati</taxon>
        <taxon>Spirochaetota</taxon>
        <taxon>environmental samples</taxon>
    </lineage>
</organism>
<dbReference type="PANTHER" id="PTHR30136">
    <property type="entry name" value="HELIX-TURN-HELIX TRANSCRIPTIONAL REGULATOR, ICLR FAMILY"/>
    <property type="match status" value="1"/>
</dbReference>
<evidence type="ECO:0000313" key="6">
    <source>
        <dbReference type="EMBL" id="VBB41147.1"/>
    </source>
</evidence>
<dbReference type="InterPro" id="IPR005471">
    <property type="entry name" value="Tscrpt_reg_IclR_N"/>
</dbReference>
<dbReference type="PROSITE" id="PS51078">
    <property type="entry name" value="ICLR_ED"/>
    <property type="match status" value="1"/>
</dbReference>
<dbReference type="Gene3D" id="1.10.10.10">
    <property type="entry name" value="Winged helix-like DNA-binding domain superfamily/Winged helix DNA-binding domain"/>
    <property type="match status" value="1"/>
</dbReference>
<sequence length="266" mass="29694">MHYSNSSVTRIMTILEYISKSSTALTIAEMSRELKIPKTSVFDIVHTLCDNEYLELEDDRFKTYKLGIKLFELGGRFLVKADLHNVARPILERAMLETGETVFLVVEYSGELVYLDKVIGSSSVLTGADLGSRNPMHCTGVGKALLATFSQDYVHQIICKHGLTKKTSKTITDESQLYNELKIIRERGYSIDDEENEYGVYCVAAPIRGISEKPLAAISIASLAAKMTEDRKSLFSKIIIESALNISKKLGYSGDSLYDLKTLIKK</sequence>
<dbReference type="SUPFAM" id="SSF46785">
    <property type="entry name" value="Winged helix' DNA-binding domain"/>
    <property type="match status" value="1"/>
</dbReference>
<dbReference type="SMART" id="SM00346">
    <property type="entry name" value="HTH_ICLR"/>
    <property type="match status" value="1"/>
</dbReference>
<dbReference type="Pfam" id="PF01614">
    <property type="entry name" value="IclR_C"/>
    <property type="match status" value="1"/>
</dbReference>
<evidence type="ECO:0000256" key="2">
    <source>
        <dbReference type="ARBA" id="ARBA00023125"/>
    </source>
</evidence>
<dbReference type="InterPro" id="IPR036388">
    <property type="entry name" value="WH-like_DNA-bd_sf"/>
</dbReference>
<proteinExistence type="predicted"/>
<keyword evidence="1" id="KW-0805">Transcription regulation</keyword>
<name>A0A652ZZR8_9SPIR</name>
<dbReference type="Gene3D" id="3.30.450.40">
    <property type="match status" value="1"/>
</dbReference>
<keyword evidence="3" id="KW-0804">Transcription</keyword>
<feature type="domain" description="IclR-ED" evidence="5">
    <location>
        <begin position="69"/>
        <end position="252"/>
    </location>
</feature>
<dbReference type="PANTHER" id="PTHR30136:SF35">
    <property type="entry name" value="HTH-TYPE TRANSCRIPTIONAL REGULATOR RV1719"/>
    <property type="match status" value="1"/>
</dbReference>
<dbReference type="Pfam" id="PF09339">
    <property type="entry name" value="HTH_IclR"/>
    <property type="match status" value="1"/>
</dbReference>
<reference evidence="6" key="1">
    <citation type="submission" date="2018-07" db="EMBL/GenBank/DDBJ databases">
        <authorList>
            <consortium name="Genoscope - CEA"/>
            <person name="William W."/>
        </authorList>
    </citation>
    <scope>NUCLEOTIDE SEQUENCE</scope>
    <source>
        <strain evidence="6">IK1</strain>
    </source>
</reference>
<keyword evidence="2" id="KW-0238">DNA-binding</keyword>
<dbReference type="EMBL" id="UPXP01000036">
    <property type="protein sequence ID" value="VBB41147.1"/>
    <property type="molecule type" value="Genomic_DNA"/>
</dbReference>
<evidence type="ECO:0000259" key="4">
    <source>
        <dbReference type="PROSITE" id="PS51077"/>
    </source>
</evidence>
<protein>
    <submittedName>
        <fullName evidence="6">Transcriptional regulator, IclR family</fullName>
    </submittedName>
</protein>
<evidence type="ECO:0000256" key="1">
    <source>
        <dbReference type="ARBA" id="ARBA00023015"/>
    </source>
</evidence>
<dbReference type="SUPFAM" id="SSF55781">
    <property type="entry name" value="GAF domain-like"/>
    <property type="match status" value="1"/>
</dbReference>
<accession>A0A652ZZR8</accession>
<dbReference type="GO" id="GO:0003677">
    <property type="term" value="F:DNA binding"/>
    <property type="evidence" value="ECO:0007669"/>
    <property type="project" value="UniProtKB-KW"/>
</dbReference>
<dbReference type="GO" id="GO:0003700">
    <property type="term" value="F:DNA-binding transcription factor activity"/>
    <property type="evidence" value="ECO:0007669"/>
    <property type="project" value="TreeGrafter"/>
</dbReference>
<gene>
    <name evidence="6" type="ORF">TRIP_E70014</name>
</gene>
<dbReference type="GO" id="GO:0045892">
    <property type="term" value="P:negative regulation of DNA-templated transcription"/>
    <property type="evidence" value="ECO:0007669"/>
    <property type="project" value="TreeGrafter"/>
</dbReference>
<dbReference type="InterPro" id="IPR029016">
    <property type="entry name" value="GAF-like_dom_sf"/>
</dbReference>
<dbReference type="InterPro" id="IPR050707">
    <property type="entry name" value="HTH_MetabolicPath_Reg"/>
</dbReference>
<dbReference type="InterPro" id="IPR014757">
    <property type="entry name" value="Tscrpt_reg_IclR_C"/>
</dbReference>